<protein>
    <submittedName>
        <fullName evidence="1">Uncharacterized protein</fullName>
    </submittedName>
</protein>
<evidence type="ECO:0000313" key="1">
    <source>
        <dbReference type="EMBL" id="GAI81669.1"/>
    </source>
</evidence>
<dbReference type="EMBL" id="BARW01013601">
    <property type="protein sequence ID" value="GAI81669.1"/>
    <property type="molecule type" value="Genomic_DNA"/>
</dbReference>
<dbReference type="AlphaFoldDB" id="X1TNP7"/>
<proteinExistence type="predicted"/>
<feature type="non-terminal residue" evidence="1">
    <location>
        <position position="134"/>
    </location>
</feature>
<gene>
    <name evidence="1" type="ORF">S12H4_24805</name>
</gene>
<feature type="non-terminal residue" evidence="1">
    <location>
        <position position="1"/>
    </location>
</feature>
<accession>X1TNP7</accession>
<comment type="caution">
    <text evidence="1">The sequence shown here is derived from an EMBL/GenBank/DDBJ whole genome shotgun (WGS) entry which is preliminary data.</text>
</comment>
<reference evidence="1" key="1">
    <citation type="journal article" date="2014" name="Front. Microbiol.">
        <title>High frequency of phylogenetically diverse reductive dehalogenase-homologous genes in deep subseafloor sedimentary metagenomes.</title>
        <authorList>
            <person name="Kawai M."/>
            <person name="Futagami T."/>
            <person name="Toyoda A."/>
            <person name="Takaki Y."/>
            <person name="Nishi S."/>
            <person name="Hori S."/>
            <person name="Arai W."/>
            <person name="Tsubouchi T."/>
            <person name="Morono Y."/>
            <person name="Uchiyama I."/>
            <person name="Ito T."/>
            <person name="Fujiyama A."/>
            <person name="Inagaki F."/>
            <person name="Takami H."/>
        </authorList>
    </citation>
    <scope>NUCLEOTIDE SEQUENCE</scope>
    <source>
        <strain evidence="1">Expedition CK06-06</strain>
    </source>
</reference>
<sequence>RSIWDKIKSIFSRKKKKKEEELPPVLELTDSTGKKFDIVQAEKIETLRPRAFRGDLIKATLLKVEPVKTCEIDNIKYDSYYSPRNYLTKYNIYSGLNEFYKATIHFRLSKEVLEFLESYNFVMFDLWQRANSGL</sequence>
<name>X1TNP7_9ZZZZ</name>
<organism evidence="1">
    <name type="scientific">marine sediment metagenome</name>
    <dbReference type="NCBI Taxonomy" id="412755"/>
    <lineage>
        <taxon>unclassified sequences</taxon>
        <taxon>metagenomes</taxon>
        <taxon>ecological metagenomes</taxon>
    </lineage>
</organism>